<dbReference type="SUPFAM" id="SSF52096">
    <property type="entry name" value="ClpP/crotonase"/>
    <property type="match status" value="1"/>
</dbReference>
<keyword evidence="3" id="KW-0276">Fatty acid metabolism</keyword>
<dbReference type="InterPro" id="IPR006176">
    <property type="entry name" value="3-OHacyl-CoA_DH_NAD-bd"/>
</dbReference>
<dbReference type="Pfam" id="PF02737">
    <property type="entry name" value="3HCDH_N"/>
    <property type="match status" value="1"/>
</dbReference>
<dbReference type="CDD" id="cd06558">
    <property type="entry name" value="crotonase-like"/>
    <property type="match status" value="1"/>
</dbReference>
<keyword evidence="4" id="KW-0442">Lipid degradation</keyword>
<dbReference type="RefSeq" id="WP_188722546.1">
    <property type="nucleotide sequence ID" value="NZ_BMIF01000015.1"/>
</dbReference>
<dbReference type="Gene3D" id="3.90.226.10">
    <property type="entry name" value="2-enoyl-CoA Hydratase, Chain A, domain 1"/>
    <property type="match status" value="1"/>
</dbReference>
<evidence type="ECO:0000256" key="6">
    <source>
        <dbReference type="ARBA" id="ARBA00023027"/>
    </source>
</evidence>
<name>A0A916W9F1_9HYPH</name>
<evidence type="ECO:0000259" key="11">
    <source>
        <dbReference type="Pfam" id="PF00725"/>
    </source>
</evidence>
<comment type="catalytic activity">
    <reaction evidence="10">
        <text>a (3S)-3-hydroxyacyl-CoA + NAD(+) = a 3-oxoacyl-CoA + NADH + H(+)</text>
        <dbReference type="Rhea" id="RHEA:22432"/>
        <dbReference type="ChEBI" id="CHEBI:15378"/>
        <dbReference type="ChEBI" id="CHEBI:57318"/>
        <dbReference type="ChEBI" id="CHEBI:57540"/>
        <dbReference type="ChEBI" id="CHEBI:57945"/>
        <dbReference type="ChEBI" id="CHEBI:90726"/>
        <dbReference type="EC" id="1.1.1.35"/>
    </reaction>
</comment>
<dbReference type="InterPro" id="IPR036291">
    <property type="entry name" value="NAD(P)-bd_dom_sf"/>
</dbReference>
<dbReference type="Gene3D" id="1.10.1040.50">
    <property type="match status" value="1"/>
</dbReference>
<dbReference type="PANTHER" id="PTHR43612">
    <property type="entry name" value="TRIFUNCTIONAL ENZYME SUBUNIT ALPHA"/>
    <property type="match status" value="1"/>
</dbReference>
<keyword evidence="6" id="KW-0520">NAD</keyword>
<evidence type="ECO:0000259" key="12">
    <source>
        <dbReference type="Pfam" id="PF02737"/>
    </source>
</evidence>
<sequence>MQNLKFEVNADGVAIITFDMPGRTMNVLNEASIADYAEAVERVLSDDTIKGAVVTSAKPAFIAGADLDWILSLAQADLPANQRAINVYNTVLNLQKIFRRTEKGGKPFVAAINGLALGGGLELCLACTRRIVADDPRIQLGLPEAKVGLLPGGGGTQRFARILGPLQALPLLIEGRSLSPDEALKLKIIDEVSPADQLVSKAVEWILTSSPEDWIKPWDRKGYKLPGDDPRTLEGSFAFSAANALQRKKTYGNYPNLDAIQKAVYDGMIVPIDTAIRIESRLFASLMTTDVAKNMVRTQFINLQKANKQERRPADVPARTIAKLGVIGAGMMGAAIAHVAAKAGIPVVVVDQDAASAEKVHNHIRAVNAKSADKLLPLITPVSDYAELAGADLIIEAVFEDSAVKSDVIRKIEQVCPDAIIASNTSSIPISDLARASSKPDRFIGLHFFSPVERMPLVEIIMGEQTGNEALALAIDFVKQLRKTSIVVNDGRFFYTSRVFATYTTEGCLMVQDGIAPALIENAGRMAGMPVAPLALCDEISLDLIYRINQQDAKDTERAFPGSPAEALIQRMVAKEGRLGRKSRKGFYDYPAEGKKRLWPGLAELASVQETQPDVETVKLRLLTIQALEAARCLEEGIVATPADADVGAYLGWGFAPWTGGPLSYIDMLGAKKFVEICNDFAARFGDRFRPTAGLVEMAEQNGSFYPSAASRQEAA</sequence>
<evidence type="ECO:0000256" key="9">
    <source>
        <dbReference type="ARBA" id="ARBA00023268"/>
    </source>
</evidence>
<keyword evidence="5" id="KW-0560">Oxidoreductase</keyword>
<dbReference type="InterPro" id="IPR050136">
    <property type="entry name" value="FA_oxidation_alpha_subunit"/>
</dbReference>
<evidence type="ECO:0000313" key="13">
    <source>
        <dbReference type="EMBL" id="GGA78994.1"/>
    </source>
</evidence>
<dbReference type="InterPro" id="IPR029045">
    <property type="entry name" value="ClpP/crotonase-like_dom_sf"/>
</dbReference>
<evidence type="ECO:0000256" key="4">
    <source>
        <dbReference type="ARBA" id="ARBA00022963"/>
    </source>
</evidence>
<keyword evidence="9" id="KW-0511">Multifunctional enzyme</keyword>
<comment type="pathway">
    <text evidence="1">Lipid metabolism; fatty acid beta-oxidation.</text>
</comment>
<gene>
    <name evidence="13" type="ORF">GCM10011385_36440</name>
</gene>
<keyword evidence="8" id="KW-0456">Lyase</keyword>
<dbReference type="PANTHER" id="PTHR43612:SF3">
    <property type="entry name" value="TRIFUNCTIONAL ENZYME SUBUNIT ALPHA, MITOCHONDRIAL"/>
    <property type="match status" value="1"/>
</dbReference>
<accession>A0A916W9F1</accession>
<comment type="caution">
    <text evidence="13">The sequence shown here is derived from an EMBL/GenBank/DDBJ whole genome shotgun (WGS) entry which is preliminary data.</text>
</comment>
<dbReference type="AlphaFoldDB" id="A0A916W9F1"/>
<proteinExistence type="inferred from homology"/>
<reference evidence="13" key="1">
    <citation type="journal article" date="2014" name="Int. J. Syst. Evol. Microbiol.">
        <title>Complete genome sequence of Corynebacterium casei LMG S-19264T (=DSM 44701T), isolated from a smear-ripened cheese.</title>
        <authorList>
            <consortium name="US DOE Joint Genome Institute (JGI-PGF)"/>
            <person name="Walter F."/>
            <person name="Albersmeier A."/>
            <person name="Kalinowski J."/>
            <person name="Ruckert C."/>
        </authorList>
    </citation>
    <scope>NUCLEOTIDE SEQUENCE</scope>
    <source>
        <strain evidence="13">CGMCC 1.15320</strain>
    </source>
</reference>
<reference evidence="13" key="2">
    <citation type="submission" date="2020-09" db="EMBL/GenBank/DDBJ databases">
        <authorList>
            <person name="Sun Q."/>
            <person name="Zhou Y."/>
        </authorList>
    </citation>
    <scope>NUCLEOTIDE SEQUENCE</scope>
    <source>
        <strain evidence="13">CGMCC 1.15320</strain>
    </source>
</reference>
<dbReference type="InterPro" id="IPR006108">
    <property type="entry name" value="3HC_DH_C"/>
</dbReference>
<dbReference type="EMBL" id="BMIF01000015">
    <property type="protein sequence ID" value="GGA78994.1"/>
    <property type="molecule type" value="Genomic_DNA"/>
</dbReference>
<evidence type="ECO:0000256" key="5">
    <source>
        <dbReference type="ARBA" id="ARBA00023002"/>
    </source>
</evidence>
<keyword evidence="7" id="KW-0443">Lipid metabolism</keyword>
<dbReference type="FunFam" id="3.40.50.720:FF:000009">
    <property type="entry name" value="Fatty oxidation complex, alpha subunit"/>
    <property type="match status" value="1"/>
</dbReference>
<evidence type="ECO:0000256" key="8">
    <source>
        <dbReference type="ARBA" id="ARBA00023239"/>
    </source>
</evidence>
<dbReference type="GO" id="GO:0004300">
    <property type="term" value="F:enoyl-CoA hydratase activity"/>
    <property type="evidence" value="ECO:0007669"/>
    <property type="project" value="TreeGrafter"/>
</dbReference>
<dbReference type="SUPFAM" id="SSF51735">
    <property type="entry name" value="NAD(P)-binding Rossmann-fold domains"/>
    <property type="match status" value="1"/>
</dbReference>
<feature type="domain" description="3-hydroxyacyl-CoA dehydrogenase C-terminal" evidence="11">
    <location>
        <begin position="494"/>
        <end position="590"/>
    </location>
</feature>
<evidence type="ECO:0000313" key="14">
    <source>
        <dbReference type="Proteomes" id="UP000636264"/>
    </source>
</evidence>
<dbReference type="Proteomes" id="UP000636264">
    <property type="component" value="Unassembled WGS sequence"/>
</dbReference>
<evidence type="ECO:0000256" key="7">
    <source>
        <dbReference type="ARBA" id="ARBA00023098"/>
    </source>
</evidence>
<dbReference type="Gene3D" id="3.40.50.720">
    <property type="entry name" value="NAD(P)-binding Rossmann-like Domain"/>
    <property type="match status" value="1"/>
</dbReference>
<dbReference type="GO" id="GO:0070403">
    <property type="term" value="F:NAD+ binding"/>
    <property type="evidence" value="ECO:0007669"/>
    <property type="project" value="InterPro"/>
</dbReference>
<dbReference type="SUPFAM" id="SSF48179">
    <property type="entry name" value="6-phosphogluconate dehydrogenase C-terminal domain-like"/>
    <property type="match status" value="2"/>
</dbReference>
<comment type="similarity">
    <text evidence="2">In the central section; belongs to the 3-hydroxyacyl-CoA dehydrogenase family.</text>
</comment>
<organism evidence="13 14">
    <name type="scientific">Nitratireductor aestuarii</name>
    <dbReference type="NCBI Taxonomy" id="1735103"/>
    <lineage>
        <taxon>Bacteria</taxon>
        <taxon>Pseudomonadati</taxon>
        <taxon>Pseudomonadota</taxon>
        <taxon>Alphaproteobacteria</taxon>
        <taxon>Hyphomicrobiales</taxon>
        <taxon>Phyllobacteriaceae</taxon>
        <taxon>Nitratireductor</taxon>
    </lineage>
</organism>
<feature type="domain" description="3-hydroxyacyl-CoA dehydrogenase NAD binding" evidence="12">
    <location>
        <begin position="323"/>
        <end position="490"/>
    </location>
</feature>
<evidence type="ECO:0000256" key="2">
    <source>
        <dbReference type="ARBA" id="ARBA00007005"/>
    </source>
</evidence>
<evidence type="ECO:0000256" key="1">
    <source>
        <dbReference type="ARBA" id="ARBA00005005"/>
    </source>
</evidence>
<dbReference type="GO" id="GO:0016509">
    <property type="term" value="F:long-chain (3S)-3-hydroxyacyl-CoA dehydrogenase (NAD+) activity"/>
    <property type="evidence" value="ECO:0007669"/>
    <property type="project" value="TreeGrafter"/>
</dbReference>
<dbReference type="Pfam" id="PF00378">
    <property type="entry name" value="ECH_1"/>
    <property type="match status" value="1"/>
</dbReference>
<dbReference type="InterPro" id="IPR008927">
    <property type="entry name" value="6-PGluconate_DH-like_C_sf"/>
</dbReference>
<keyword evidence="14" id="KW-1185">Reference proteome</keyword>
<protein>
    <submittedName>
        <fullName evidence="13">3-hydroxyacyl-CoA dehydrogenase</fullName>
    </submittedName>
</protein>
<dbReference type="GO" id="GO:0006635">
    <property type="term" value="P:fatty acid beta-oxidation"/>
    <property type="evidence" value="ECO:0007669"/>
    <property type="project" value="TreeGrafter"/>
</dbReference>
<dbReference type="InterPro" id="IPR001753">
    <property type="entry name" value="Enoyl-CoA_hydra/iso"/>
</dbReference>
<dbReference type="Pfam" id="PF00725">
    <property type="entry name" value="3HCDH"/>
    <property type="match status" value="1"/>
</dbReference>
<evidence type="ECO:0000256" key="10">
    <source>
        <dbReference type="ARBA" id="ARBA00049556"/>
    </source>
</evidence>
<evidence type="ECO:0000256" key="3">
    <source>
        <dbReference type="ARBA" id="ARBA00022832"/>
    </source>
</evidence>